<sequence length="43" mass="4571">MVDLSLRIDASLTPQQQLQRGLTRTAVFVALFCAVPGVAALLS</sequence>
<dbReference type="EMBL" id="BAAAME010000004">
    <property type="protein sequence ID" value="GAA1742610.1"/>
    <property type="molecule type" value="Genomic_DNA"/>
</dbReference>
<name>A0ABN2JZH4_9ACTN</name>
<dbReference type="RefSeq" id="WP_344201696.1">
    <property type="nucleotide sequence ID" value="NZ_BAAAME010000004.1"/>
</dbReference>
<protein>
    <submittedName>
        <fullName evidence="2">Uncharacterized protein</fullName>
    </submittedName>
</protein>
<keyword evidence="3" id="KW-1185">Reference proteome</keyword>
<dbReference type="Proteomes" id="UP001501057">
    <property type="component" value="Unassembled WGS sequence"/>
</dbReference>
<organism evidence="2 3">
    <name type="scientific">Aeromicrobium alkaliterrae</name>
    <dbReference type="NCBI Taxonomy" id="302168"/>
    <lineage>
        <taxon>Bacteria</taxon>
        <taxon>Bacillati</taxon>
        <taxon>Actinomycetota</taxon>
        <taxon>Actinomycetes</taxon>
        <taxon>Propionibacteriales</taxon>
        <taxon>Nocardioidaceae</taxon>
        <taxon>Aeromicrobium</taxon>
    </lineage>
</organism>
<keyword evidence="1" id="KW-0472">Membrane</keyword>
<feature type="transmembrane region" description="Helical" evidence="1">
    <location>
        <begin position="21"/>
        <end position="42"/>
    </location>
</feature>
<gene>
    <name evidence="2" type="ORF">GCM10009710_23440</name>
</gene>
<evidence type="ECO:0000256" key="1">
    <source>
        <dbReference type="SAM" id="Phobius"/>
    </source>
</evidence>
<evidence type="ECO:0000313" key="3">
    <source>
        <dbReference type="Proteomes" id="UP001501057"/>
    </source>
</evidence>
<reference evidence="2 3" key="1">
    <citation type="journal article" date="2019" name="Int. J. Syst. Evol. Microbiol.">
        <title>The Global Catalogue of Microorganisms (GCM) 10K type strain sequencing project: providing services to taxonomists for standard genome sequencing and annotation.</title>
        <authorList>
            <consortium name="The Broad Institute Genomics Platform"/>
            <consortium name="The Broad Institute Genome Sequencing Center for Infectious Disease"/>
            <person name="Wu L."/>
            <person name="Ma J."/>
        </authorList>
    </citation>
    <scope>NUCLEOTIDE SEQUENCE [LARGE SCALE GENOMIC DNA]</scope>
    <source>
        <strain evidence="2 3">JCM 13518</strain>
    </source>
</reference>
<keyword evidence="1" id="KW-0812">Transmembrane</keyword>
<evidence type="ECO:0000313" key="2">
    <source>
        <dbReference type="EMBL" id="GAA1742610.1"/>
    </source>
</evidence>
<accession>A0ABN2JZH4</accession>
<keyword evidence="1" id="KW-1133">Transmembrane helix</keyword>
<comment type="caution">
    <text evidence="2">The sequence shown here is derived from an EMBL/GenBank/DDBJ whole genome shotgun (WGS) entry which is preliminary data.</text>
</comment>
<proteinExistence type="predicted"/>